<dbReference type="STRING" id="1480615.AWJ14_05920"/>
<dbReference type="Gene3D" id="1.20.1270.180">
    <property type="match status" value="1"/>
</dbReference>
<dbReference type="OrthoDB" id="7340239at2"/>
<reference evidence="3 4" key="1">
    <citation type="submission" date="2015-12" db="EMBL/GenBank/DDBJ databases">
        <authorList>
            <person name="Shamseldin A."/>
            <person name="Moawad H."/>
            <person name="Abd El-Rahim W.M."/>
            <person name="Sadowsky M.J."/>
        </authorList>
    </citation>
    <scope>NUCLEOTIDE SEQUENCE [LARGE SCALE GENOMIC DNA]</scope>
    <source>
        <strain evidence="3 4">JC234</strain>
    </source>
</reference>
<keyword evidence="1" id="KW-0732">Signal</keyword>
<dbReference type="InterPro" id="IPR009739">
    <property type="entry name" value="LprI-like_N"/>
</dbReference>
<evidence type="ECO:0000313" key="3">
    <source>
        <dbReference type="EMBL" id="OCW55529.1"/>
    </source>
</evidence>
<gene>
    <name evidence="3" type="ORF">AWJ14_05920</name>
</gene>
<dbReference type="Pfam" id="PF07007">
    <property type="entry name" value="LprI"/>
    <property type="match status" value="1"/>
</dbReference>
<feature type="signal peptide" evidence="1">
    <location>
        <begin position="1"/>
        <end position="22"/>
    </location>
</feature>
<protein>
    <recommendedName>
        <fullName evidence="2">Lysozyme inhibitor LprI-like N-terminal domain-containing protein</fullName>
    </recommendedName>
</protein>
<evidence type="ECO:0000256" key="1">
    <source>
        <dbReference type="SAM" id="SignalP"/>
    </source>
</evidence>
<evidence type="ECO:0000313" key="4">
    <source>
        <dbReference type="Proteomes" id="UP000094795"/>
    </source>
</evidence>
<feature type="domain" description="Lysozyme inhibitor LprI-like N-terminal" evidence="2">
    <location>
        <begin position="30"/>
        <end position="131"/>
    </location>
</feature>
<keyword evidence="4" id="KW-1185">Reference proteome</keyword>
<sequence length="140" mass="15460">MIRFTGPLCCIALMLAAMPARAQEEANCIDPQTQMELTYCAGLDFEAADKDLNALWPKVVAAAKSSDEYVADQARSMGVPTTLEALRAAQRAWIAFRDAQCEYEAYEMFGGTGQPMLGSMCLARLTRERIDLLKQALESR</sequence>
<dbReference type="EMBL" id="LQZT01000050">
    <property type="protein sequence ID" value="OCW55529.1"/>
    <property type="molecule type" value="Genomic_DNA"/>
</dbReference>
<evidence type="ECO:0000259" key="2">
    <source>
        <dbReference type="Pfam" id="PF07007"/>
    </source>
</evidence>
<accession>A0A1C1YPU6</accession>
<feature type="chain" id="PRO_5008656393" description="Lysozyme inhibitor LprI-like N-terminal domain-containing protein" evidence="1">
    <location>
        <begin position="23"/>
        <end position="140"/>
    </location>
</feature>
<comment type="caution">
    <text evidence="3">The sequence shown here is derived from an EMBL/GenBank/DDBJ whole genome shotgun (WGS) entry which is preliminary data.</text>
</comment>
<dbReference type="RefSeq" id="WP_066184310.1">
    <property type="nucleotide sequence ID" value="NZ_LQZT01000050.1"/>
</dbReference>
<proteinExistence type="predicted"/>
<name>A0A1C1YPU6_9HYPH</name>
<dbReference type="AlphaFoldDB" id="A0A1C1YPU6"/>
<organism evidence="3 4">
    <name type="scientific">Hoeflea olei</name>
    <dbReference type="NCBI Taxonomy" id="1480615"/>
    <lineage>
        <taxon>Bacteria</taxon>
        <taxon>Pseudomonadati</taxon>
        <taxon>Pseudomonadota</taxon>
        <taxon>Alphaproteobacteria</taxon>
        <taxon>Hyphomicrobiales</taxon>
        <taxon>Rhizobiaceae</taxon>
        <taxon>Hoeflea</taxon>
    </lineage>
</organism>
<dbReference type="Proteomes" id="UP000094795">
    <property type="component" value="Unassembled WGS sequence"/>
</dbReference>